<dbReference type="GO" id="GO:0003676">
    <property type="term" value="F:nucleic acid binding"/>
    <property type="evidence" value="ECO:0007669"/>
    <property type="project" value="InterPro"/>
</dbReference>
<organism evidence="3 4">
    <name type="scientific">Frankliniella occidentalis</name>
    <name type="common">Western flower thrips</name>
    <name type="synonym">Euthrips occidentalis</name>
    <dbReference type="NCBI Taxonomy" id="133901"/>
    <lineage>
        <taxon>Eukaryota</taxon>
        <taxon>Metazoa</taxon>
        <taxon>Ecdysozoa</taxon>
        <taxon>Arthropoda</taxon>
        <taxon>Hexapoda</taxon>
        <taxon>Insecta</taxon>
        <taxon>Pterygota</taxon>
        <taxon>Neoptera</taxon>
        <taxon>Paraneoptera</taxon>
        <taxon>Thysanoptera</taxon>
        <taxon>Terebrantia</taxon>
        <taxon>Thripoidea</taxon>
        <taxon>Thripidae</taxon>
        <taxon>Frankliniella</taxon>
    </lineage>
</organism>
<evidence type="ECO:0000256" key="1">
    <source>
        <dbReference type="ARBA" id="ARBA00012493"/>
    </source>
</evidence>
<dbReference type="InterPro" id="IPR050951">
    <property type="entry name" value="Retrovirus_Pol_polyprotein"/>
</dbReference>
<gene>
    <name evidence="4" type="primary">LOC113214139</name>
</gene>
<protein>
    <recommendedName>
        <fullName evidence="1">RNA-directed DNA polymerase</fullName>
        <ecNumber evidence="1">2.7.7.49</ecNumber>
    </recommendedName>
</protein>
<dbReference type="OrthoDB" id="6766226at2759"/>
<reference evidence="4" key="1">
    <citation type="submission" date="2025-08" db="UniProtKB">
        <authorList>
            <consortium name="RefSeq"/>
        </authorList>
    </citation>
    <scope>IDENTIFICATION</scope>
    <source>
        <tissue evidence="4">Whole organism</tissue>
    </source>
</reference>
<dbReference type="PROSITE" id="PS50994">
    <property type="entry name" value="INTEGRASE"/>
    <property type="match status" value="1"/>
</dbReference>
<evidence type="ECO:0000313" key="3">
    <source>
        <dbReference type="Proteomes" id="UP000504606"/>
    </source>
</evidence>
<dbReference type="PANTHER" id="PTHR37984">
    <property type="entry name" value="PROTEIN CBG26694"/>
    <property type="match status" value="1"/>
</dbReference>
<dbReference type="Proteomes" id="UP000504606">
    <property type="component" value="Unplaced"/>
</dbReference>
<feature type="domain" description="Integrase catalytic" evidence="2">
    <location>
        <begin position="158"/>
        <end position="293"/>
    </location>
</feature>
<accession>A0A6J1T8J9</accession>
<dbReference type="SUPFAM" id="SSF53098">
    <property type="entry name" value="Ribonuclease H-like"/>
    <property type="match status" value="1"/>
</dbReference>
<dbReference type="InterPro" id="IPR036397">
    <property type="entry name" value="RNaseH_sf"/>
</dbReference>
<dbReference type="AlphaFoldDB" id="A0A6J1T8J9"/>
<dbReference type="GO" id="GO:0015074">
    <property type="term" value="P:DNA integration"/>
    <property type="evidence" value="ECO:0007669"/>
    <property type="project" value="InterPro"/>
</dbReference>
<dbReference type="Gene3D" id="1.10.340.70">
    <property type="match status" value="1"/>
</dbReference>
<sequence length="293" mass="32909">MPSDRNAGAPDIISEIKLEEAAAAEIPSSAKMWNSIKEAQDRNSTCKLLREAILRGWPEDPQQLPVELKPFHQYSGMLNILKGTVMYPKRFFIPVEMQKSIMVELHQGHLGANKCRGRAHDTVWWPGISKVIAEYFDNCTICKMHRKNAPEPLVSSEMPERPWHTVGMDFAERGRRKFIVVVDYYFSAYIEVAETTSTSAEDVIHKLIEIFGRHGIPAVVTSDNGPPFNSFAFSNFASICGFQHVTSSPKAPWSNGKAEAAVKEFKKILHLWKKASALANCKWGKVSVPHCPN</sequence>
<proteinExistence type="predicted"/>
<keyword evidence="3" id="KW-1185">Reference proteome</keyword>
<dbReference type="InterPro" id="IPR041588">
    <property type="entry name" value="Integrase_H2C2"/>
</dbReference>
<dbReference type="Pfam" id="PF17921">
    <property type="entry name" value="Integrase_H2C2"/>
    <property type="match status" value="1"/>
</dbReference>
<dbReference type="GeneID" id="113214139"/>
<evidence type="ECO:0000259" key="2">
    <source>
        <dbReference type="PROSITE" id="PS50994"/>
    </source>
</evidence>
<dbReference type="RefSeq" id="XP_026289202.1">
    <property type="nucleotide sequence ID" value="XM_026433417.1"/>
</dbReference>
<dbReference type="PANTHER" id="PTHR37984:SF9">
    <property type="entry name" value="INTEGRASE CATALYTIC DOMAIN-CONTAINING PROTEIN"/>
    <property type="match status" value="1"/>
</dbReference>
<dbReference type="InterPro" id="IPR012337">
    <property type="entry name" value="RNaseH-like_sf"/>
</dbReference>
<evidence type="ECO:0000313" key="4">
    <source>
        <dbReference type="RefSeq" id="XP_026289202.1"/>
    </source>
</evidence>
<name>A0A6J1T8J9_FRAOC</name>
<dbReference type="InterPro" id="IPR001584">
    <property type="entry name" value="Integrase_cat-core"/>
</dbReference>
<dbReference type="EC" id="2.7.7.49" evidence="1"/>
<dbReference type="GO" id="GO:0003964">
    <property type="term" value="F:RNA-directed DNA polymerase activity"/>
    <property type="evidence" value="ECO:0007669"/>
    <property type="project" value="UniProtKB-EC"/>
</dbReference>
<dbReference type="KEGG" id="foc:113214139"/>
<dbReference type="Gene3D" id="3.30.420.10">
    <property type="entry name" value="Ribonuclease H-like superfamily/Ribonuclease H"/>
    <property type="match status" value="1"/>
</dbReference>